<proteinExistence type="inferred from homology"/>
<dbReference type="Proteomes" id="UP000811255">
    <property type="component" value="Unassembled WGS sequence"/>
</dbReference>
<dbReference type="InterPro" id="IPR035917">
    <property type="entry name" value="YjbQ-like_sf"/>
</dbReference>
<evidence type="ECO:0000256" key="1">
    <source>
        <dbReference type="ARBA" id="ARBA00005534"/>
    </source>
</evidence>
<organism evidence="2 3">
    <name type="scientific">Croceibacterium selenioxidans</name>
    <dbReference type="NCBI Taxonomy" id="2838833"/>
    <lineage>
        <taxon>Bacteria</taxon>
        <taxon>Pseudomonadati</taxon>
        <taxon>Pseudomonadota</taxon>
        <taxon>Alphaproteobacteria</taxon>
        <taxon>Sphingomonadales</taxon>
        <taxon>Erythrobacteraceae</taxon>
        <taxon>Croceibacterium</taxon>
    </lineage>
</organism>
<comment type="similarity">
    <text evidence="1">Belongs to the UPF0047 family.</text>
</comment>
<dbReference type="SUPFAM" id="SSF111038">
    <property type="entry name" value="YjbQ-like"/>
    <property type="match status" value="1"/>
</dbReference>
<dbReference type="PIRSF" id="PIRSF004681">
    <property type="entry name" value="UCP004681"/>
    <property type="match status" value="1"/>
</dbReference>
<comment type="caution">
    <text evidence="2">The sequence shown here is derived from an EMBL/GenBank/DDBJ whole genome shotgun (WGS) entry which is preliminary data.</text>
</comment>
<dbReference type="PANTHER" id="PTHR30615">
    <property type="entry name" value="UNCHARACTERIZED PROTEIN YJBQ-RELATED"/>
    <property type="match status" value="1"/>
</dbReference>
<protein>
    <submittedName>
        <fullName evidence="2">Secondary thiamine-phosphate synthase enzyme YjbQ</fullName>
    </submittedName>
</protein>
<name>A0ABS5VZT0_9SPHN</name>
<dbReference type="NCBIfam" id="TIGR00149">
    <property type="entry name" value="TIGR00149_YjbQ"/>
    <property type="match status" value="1"/>
</dbReference>
<dbReference type="RefSeq" id="WP_214534188.1">
    <property type="nucleotide sequence ID" value="NZ_JAHFVK010000001.1"/>
</dbReference>
<dbReference type="EMBL" id="JAHFVK010000001">
    <property type="protein sequence ID" value="MBT2132959.1"/>
    <property type="molecule type" value="Genomic_DNA"/>
</dbReference>
<reference evidence="2 3" key="1">
    <citation type="submission" date="2021-05" db="EMBL/GenBank/DDBJ databases">
        <title>Croceibacterium sp. LX-88 genome sequence.</title>
        <authorList>
            <person name="Luo X."/>
        </authorList>
    </citation>
    <scope>NUCLEOTIDE SEQUENCE [LARGE SCALE GENOMIC DNA]</scope>
    <source>
        <strain evidence="2 3">LX-88</strain>
    </source>
</reference>
<dbReference type="Pfam" id="PF01894">
    <property type="entry name" value="YjbQ"/>
    <property type="match status" value="1"/>
</dbReference>
<dbReference type="Gene3D" id="2.60.120.460">
    <property type="entry name" value="YjbQ-like"/>
    <property type="match status" value="1"/>
</dbReference>
<evidence type="ECO:0000313" key="2">
    <source>
        <dbReference type="EMBL" id="MBT2132959.1"/>
    </source>
</evidence>
<accession>A0ABS5VZT0</accession>
<evidence type="ECO:0000313" key="3">
    <source>
        <dbReference type="Proteomes" id="UP000811255"/>
    </source>
</evidence>
<sequence>MDQSLTSLSFDTHGTGLYEITDEIADWLSHAGIETGLLTVFCQHTSAGLLITENASPAVHRDVVRWLSKLAPEGDGYEHSDEGPDDMPAHLKALLTGNSLTVPVAQGRMLLGTWQGIFLAEHRRRPHRRKIVVHVSGE</sequence>
<keyword evidence="3" id="KW-1185">Reference proteome</keyword>
<gene>
    <name evidence="2" type="ORF">KK137_01315</name>
</gene>
<dbReference type="PROSITE" id="PS01314">
    <property type="entry name" value="UPF0047"/>
    <property type="match status" value="1"/>
</dbReference>
<dbReference type="InterPro" id="IPR001602">
    <property type="entry name" value="UPF0047_YjbQ-like"/>
</dbReference>
<dbReference type="PANTHER" id="PTHR30615:SF8">
    <property type="entry name" value="UPF0047 PROTEIN C4A8.02C"/>
    <property type="match status" value="1"/>
</dbReference>